<keyword evidence="12" id="KW-1185">Reference proteome</keyword>
<evidence type="ECO:0000256" key="8">
    <source>
        <dbReference type="SAM" id="MobiDB-lite"/>
    </source>
</evidence>
<keyword evidence="4 9" id="KW-0812">Transmembrane</keyword>
<evidence type="ECO:0000256" key="1">
    <source>
        <dbReference type="ARBA" id="ARBA00004162"/>
    </source>
</evidence>
<dbReference type="NCBIfam" id="NF006548">
    <property type="entry name" value="PRK09041.1"/>
    <property type="match status" value="1"/>
</dbReference>
<dbReference type="CDD" id="cd07185">
    <property type="entry name" value="OmpA_C-like"/>
    <property type="match status" value="1"/>
</dbReference>
<dbReference type="InterPro" id="IPR036737">
    <property type="entry name" value="OmpA-like_sf"/>
</dbReference>
<keyword evidence="5 9" id="KW-1133">Transmembrane helix</keyword>
<dbReference type="Gene3D" id="3.30.1330.60">
    <property type="entry name" value="OmpA-like domain"/>
    <property type="match status" value="1"/>
</dbReference>
<dbReference type="PANTHER" id="PTHR30329">
    <property type="entry name" value="STATOR ELEMENT OF FLAGELLAR MOTOR COMPLEX"/>
    <property type="match status" value="1"/>
</dbReference>
<dbReference type="EMBL" id="SOYS01000006">
    <property type="protein sequence ID" value="NIY48681.1"/>
    <property type="molecule type" value="Genomic_DNA"/>
</dbReference>
<comment type="caution">
    <text evidence="11">The sequence shown here is derived from an EMBL/GenBank/DDBJ whole genome shotgun (WGS) entry which is preliminary data.</text>
</comment>
<evidence type="ECO:0000313" key="12">
    <source>
        <dbReference type="Proteomes" id="UP000697927"/>
    </source>
</evidence>
<reference evidence="11 12" key="1">
    <citation type="journal article" date="2020" name="Microorganisms">
        <title>Polyphasic Characterisation of Cedecea colo sp. nov., a New Enteric Bacterium Isolated from the Koala Hindgut.</title>
        <authorList>
            <person name="Boath J.M."/>
            <person name="Dakhal S."/>
            <person name="Van T.T.H."/>
            <person name="Moore R.J."/>
            <person name="Dekiwadia C."/>
            <person name="Macreadie I.G."/>
        </authorList>
    </citation>
    <scope>NUCLEOTIDE SEQUENCE [LARGE SCALE GENOMIC DNA]</scope>
    <source>
        <strain evidence="11 12">ZA</strain>
    </source>
</reference>
<feature type="domain" description="OmpA-like" evidence="10">
    <location>
        <begin position="147"/>
        <end position="267"/>
    </location>
</feature>
<evidence type="ECO:0000256" key="7">
    <source>
        <dbReference type="PROSITE-ProRule" id="PRU00473"/>
    </source>
</evidence>
<proteinExistence type="inferred from homology"/>
<dbReference type="InterPro" id="IPR025713">
    <property type="entry name" value="MotB-like_N_dom"/>
</dbReference>
<sequence length="323" mass="35737">MSKNGQSLIVVRKKKSHKHGHHGGSWKIAYADFMTAMMAFFLVMWLLATSSPQQRQQIAEYFNMPLKAALSQGNKDSLSDSVIPGGGDDVIKQSGEVFKQTLRKIDREKSVQNLKRALDKLESLIKNDPRLSNYAANLRLSLSDDGLLVQILDTQDRPMFRVGGVRLEPYMVGILQSLAPVLNELPNLISLTGHTDSLPYAGGSAGYSNWELSADRANASRRTLVAAGLSPDKFMRVTGTADIMVLENTQPTDPSNRRISILVLSREKEKSIRREYTSQNIVSAMQQIEQTQAQLKTVASPPGIEQTGSAILNQEKVEQDGRK</sequence>
<dbReference type="Pfam" id="PF13677">
    <property type="entry name" value="MotB_plug"/>
    <property type="match status" value="1"/>
</dbReference>
<evidence type="ECO:0000256" key="4">
    <source>
        <dbReference type="ARBA" id="ARBA00022692"/>
    </source>
</evidence>
<accession>A0ABX0VNN7</accession>
<dbReference type="SUPFAM" id="SSF103088">
    <property type="entry name" value="OmpA-like"/>
    <property type="match status" value="1"/>
</dbReference>
<evidence type="ECO:0000256" key="3">
    <source>
        <dbReference type="ARBA" id="ARBA00022475"/>
    </source>
</evidence>
<evidence type="ECO:0000256" key="6">
    <source>
        <dbReference type="ARBA" id="ARBA00023136"/>
    </source>
</evidence>
<dbReference type="InterPro" id="IPR050330">
    <property type="entry name" value="Bact_OuterMem_StrucFunc"/>
</dbReference>
<evidence type="ECO:0000256" key="9">
    <source>
        <dbReference type="SAM" id="Phobius"/>
    </source>
</evidence>
<dbReference type="PROSITE" id="PS51123">
    <property type="entry name" value="OMPA_2"/>
    <property type="match status" value="1"/>
</dbReference>
<dbReference type="Proteomes" id="UP000697927">
    <property type="component" value="Unassembled WGS sequence"/>
</dbReference>
<evidence type="ECO:0000256" key="2">
    <source>
        <dbReference type="ARBA" id="ARBA00008914"/>
    </source>
</evidence>
<comment type="subcellular location">
    <subcellularLocation>
        <location evidence="1">Cell membrane</location>
        <topology evidence="1">Single-pass membrane protein</topology>
    </subcellularLocation>
</comment>
<dbReference type="RefSeq" id="WP_167612744.1">
    <property type="nucleotide sequence ID" value="NZ_SOYS01000006.1"/>
</dbReference>
<keyword evidence="11" id="KW-0969">Cilium</keyword>
<keyword evidence="6 7" id="KW-0472">Membrane</keyword>
<protein>
    <submittedName>
        <fullName evidence="11">Flagellar motor protein MotB</fullName>
    </submittedName>
</protein>
<dbReference type="Pfam" id="PF00691">
    <property type="entry name" value="OmpA"/>
    <property type="match status" value="1"/>
</dbReference>
<keyword evidence="11" id="KW-0282">Flagellum</keyword>
<evidence type="ECO:0000256" key="5">
    <source>
        <dbReference type="ARBA" id="ARBA00022989"/>
    </source>
</evidence>
<gene>
    <name evidence="11" type="primary">motB</name>
    <name evidence="11" type="ORF">E2L00_14490</name>
</gene>
<comment type="similarity">
    <text evidence="2">Belongs to the MotB family.</text>
</comment>
<dbReference type="InterPro" id="IPR006665">
    <property type="entry name" value="OmpA-like"/>
</dbReference>
<evidence type="ECO:0000259" key="10">
    <source>
        <dbReference type="PROSITE" id="PS51123"/>
    </source>
</evidence>
<keyword evidence="11" id="KW-0966">Cell projection</keyword>
<feature type="transmembrane region" description="Helical" evidence="9">
    <location>
        <begin position="28"/>
        <end position="48"/>
    </location>
</feature>
<keyword evidence="3" id="KW-1003">Cell membrane</keyword>
<dbReference type="PANTHER" id="PTHR30329:SF18">
    <property type="entry name" value="MOTILITY PROTEIN B"/>
    <property type="match status" value="1"/>
</dbReference>
<name>A0ABX0VNN7_9ENTR</name>
<evidence type="ECO:0000313" key="11">
    <source>
        <dbReference type="EMBL" id="NIY48681.1"/>
    </source>
</evidence>
<organism evidence="11 12">
    <name type="scientific">Cedecea colo</name>
    <dbReference type="NCBI Taxonomy" id="2552946"/>
    <lineage>
        <taxon>Bacteria</taxon>
        <taxon>Pseudomonadati</taxon>
        <taxon>Pseudomonadota</taxon>
        <taxon>Gammaproteobacteria</taxon>
        <taxon>Enterobacterales</taxon>
        <taxon>Enterobacteriaceae</taxon>
        <taxon>Cedecea</taxon>
    </lineage>
</organism>
<feature type="region of interest" description="Disordered" evidence="8">
    <location>
        <begin position="296"/>
        <end position="323"/>
    </location>
</feature>